<proteinExistence type="inferred from homology"/>
<dbReference type="GO" id="GO:0005975">
    <property type="term" value="P:carbohydrate metabolic process"/>
    <property type="evidence" value="ECO:0007669"/>
    <property type="project" value="InterPro"/>
</dbReference>
<dbReference type="PRINTS" id="PR00742">
    <property type="entry name" value="GLHYDRLASE35"/>
</dbReference>
<dbReference type="EMBL" id="VFMN01000001">
    <property type="protein sequence ID" value="TQJ08088.1"/>
    <property type="molecule type" value="Genomic_DNA"/>
</dbReference>
<dbReference type="InterPro" id="IPR001944">
    <property type="entry name" value="Glycoside_Hdrlase_35"/>
</dbReference>
<evidence type="ECO:0000256" key="1">
    <source>
        <dbReference type="ARBA" id="ARBA00009809"/>
    </source>
</evidence>
<dbReference type="Proteomes" id="UP000317893">
    <property type="component" value="Unassembled WGS sequence"/>
</dbReference>
<comment type="caution">
    <text evidence="5">The sequence shown here is derived from an EMBL/GenBank/DDBJ whole genome shotgun (WGS) entry which is preliminary data.</text>
</comment>
<dbReference type="RefSeq" id="WP_170185579.1">
    <property type="nucleotide sequence ID" value="NZ_BAAAPR010000002.1"/>
</dbReference>
<dbReference type="PANTHER" id="PTHR23421">
    <property type="entry name" value="BETA-GALACTOSIDASE RELATED"/>
    <property type="match status" value="1"/>
</dbReference>
<evidence type="ECO:0000313" key="6">
    <source>
        <dbReference type="Proteomes" id="UP000317893"/>
    </source>
</evidence>
<evidence type="ECO:0000256" key="2">
    <source>
        <dbReference type="RuleBase" id="RU003679"/>
    </source>
</evidence>
<dbReference type="Gene3D" id="3.20.20.80">
    <property type="entry name" value="Glycosidases"/>
    <property type="match status" value="1"/>
</dbReference>
<evidence type="ECO:0000259" key="4">
    <source>
        <dbReference type="Pfam" id="PF22369"/>
    </source>
</evidence>
<accession>A0A542DYC7</accession>
<dbReference type="GO" id="GO:0004553">
    <property type="term" value="F:hydrolase activity, hydrolyzing O-glycosyl compounds"/>
    <property type="evidence" value="ECO:0007669"/>
    <property type="project" value="InterPro"/>
</dbReference>
<comment type="similarity">
    <text evidence="1 2">Belongs to the glycosyl hydrolase 35 family.</text>
</comment>
<dbReference type="InterPro" id="IPR029062">
    <property type="entry name" value="Class_I_gatase-like"/>
</dbReference>
<dbReference type="InterPro" id="IPR017853">
    <property type="entry name" value="GH"/>
</dbReference>
<gene>
    <name evidence="5" type="ORF">FB458_1169</name>
</gene>
<keyword evidence="6" id="KW-1185">Reference proteome</keyword>
<feature type="domain" description="GLMA-like second" evidence="4">
    <location>
        <begin position="483"/>
        <end position="575"/>
    </location>
</feature>
<dbReference type="Gene3D" id="3.40.50.880">
    <property type="match status" value="1"/>
</dbReference>
<evidence type="ECO:0000313" key="5">
    <source>
        <dbReference type="EMBL" id="TQJ08088.1"/>
    </source>
</evidence>
<dbReference type="Pfam" id="PF22369">
    <property type="entry name" value="GLMA_2nd"/>
    <property type="match status" value="1"/>
</dbReference>
<name>A0A542DYC7_9MICO</name>
<dbReference type="Pfam" id="PF01301">
    <property type="entry name" value="Glyco_hydro_35"/>
    <property type="match status" value="1"/>
</dbReference>
<evidence type="ECO:0000259" key="3">
    <source>
        <dbReference type="Pfam" id="PF01301"/>
    </source>
</evidence>
<organism evidence="5 6">
    <name type="scientific">Lapillicoccus jejuensis</name>
    <dbReference type="NCBI Taxonomy" id="402171"/>
    <lineage>
        <taxon>Bacteria</taxon>
        <taxon>Bacillati</taxon>
        <taxon>Actinomycetota</taxon>
        <taxon>Actinomycetes</taxon>
        <taxon>Micrococcales</taxon>
        <taxon>Intrasporangiaceae</taxon>
        <taxon>Lapillicoccus</taxon>
    </lineage>
</organism>
<protein>
    <submittedName>
        <fullName evidence="5">Beta-galactosidase</fullName>
    </submittedName>
</protein>
<dbReference type="InterPro" id="IPR054746">
    <property type="entry name" value="GLMA-like_second"/>
</dbReference>
<dbReference type="InterPro" id="IPR031330">
    <property type="entry name" value="Gly_Hdrlase_35_cat"/>
</dbReference>
<sequence length="824" mass="87935">MTVELARHRILEDGEPRLVLAGEVHYFRVPREQWGQRLDLVREVGCTTVASYVPWLWHELPDGSIDVTGATRPERDLGAFLDLCHERGFDVLVRPGPFQMAELKNEGLPYRLHREHPEIVPTGWDGVPATTDTVDYLAPAFLAETRRWFDAVLPVVAARTVDRGGPVSMLQLDNEIGMLAWVSNSPDLTDDLLADLRRWCGATYGDALGDRYPLDADWRSVVESPDEEWAAALRVDLTRFVRGRFARYVRALTALVRGHGIDVPLCVNVHGTEGGNGVPFAIGVSQLVETWAGVPGLFAGSDHYLGDLSLDVTTDLHFVSAVMAAVNGPDQPLTSLEFEAGTGDYGGGADRLYDASTVDLKARLALAQGNRLINYYLLAGGVNPRLDEPVGDGNDRISHTGERHGTAAPIGPEGQQGIAFASTRDVTHVAARHAQWLADGDEELDDLAVGFWADAFATEYRYPGSAAMSAVVEDLERHRGPGPRKALWRSLLFSGYRFSGVDLTSEAPWPTVVALSVGRVLDADVQRRLAAHVTGGGALLLLGKVPTLDLQGRPCTLLADALGVRAGEVVADRRHRYGSVVGVGAAAPAGAERTSEVRAGWFELLEAVDDAAAEPVLRDADGRVCGLEVRAGAGRAVLLCAELPSWPEVFARLATHLGAAPGLVLSTDVPGVVVTTTRTPSDDRLLHLLAPQGYDAHVTVTEDGSPLAGGPLLVPARTGHLLALGLTLPWGRLLASSAELTAYDDTSLTLAPGLGDGRGGPGIWCVLQVPVGSRVVAPDADVEVVERADDVGTGGDEAGHGSSYRVVVRRSGPPAPLRVEVSPT</sequence>
<reference evidence="5 6" key="1">
    <citation type="submission" date="2019-06" db="EMBL/GenBank/DDBJ databases">
        <title>Sequencing the genomes of 1000 actinobacteria strains.</title>
        <authorList>
            <person name="Klenk H.-P."/>
        </authorList>
    </citation>
    <scope>NUCLEOTIDE SEQUENCE [LARGE SCALE GENOMIC DNA]</scope>
    <source>
        <strain evidence="5 6">DSM 18607</strain>
    </source>
</reference>
<dbReference type="AlphaFoldDB" id="A0A542DYC7"/>
<dbReference type="SUPFAM" id="SSF51445">
    <property type="entry name" value="(Trans)glycosidases"/>
    <property type="match status" value="1"/>
</dbReference>
<feature type="domain" description="Glycoside hydrolase 35 catalytic" evidence="3">
    <location>
        <begin position="10"/>
        <end position="179"/>
    </location>
</feature>